<evidence type="ECO:0000259" key="1">
    <source>
        <dbReference type="Pfam" id="PF08281"/>
    </source>
</evidence>
<dbReference type="Gene3D" id="1.10.10.10">
    <property type="entry name" value="Winged helix-like DNA-binding domain superfamily/Winged helix DNA-binding domain"/>
    <property type="match status" value="1"/>
</dbReference>
<dbReference type="EMBL" id="QOQW01000011">
    <property type="protein sequence ID" value="RCK79627.1"/>
    <property type="molecule type" value="Genomic_DNA"/>
</dbReference>
<name>A0A367ZP37_9BACT</name>
<evidence type="ECO:0000313" key="2">
    <source>
        <dbReference type="EMBL" id="RCK79627.1"/>
    </source>
</evidence>
<dbReference type="InterPro" id="IPR013249">
    <property type="entry name" value="RNA_pol_sigma70_r4_t2"/>
</dbReference>
<dbReference type="Pfam" id="PF08281">
    <property type="entry name" value="Sigma70_r4_2"/>
    <property type="match status" value="1"/>
</dbReference>
<evidence type="ECO:0000313" key="3">
    <source>
        <dbReference type="Proteomes" id="UP000252355"/>
    </source>
</evidence>
<reference evidence="2 3" key="1">
    <citation type="submission" date="2018-05" db="EMBL/GenBank/DDBJ databases">
        <title>A metagenomic window into the 2 km-deep terrestrial subsurface aquifer revealed taxonomically and functionally diverse microbial community comprising novel uncultured bacterial lineages.</title>
        <authorList>
            <person name="Kadnikov V.V."/>
            <person name="Mardanov A.V."/>
            <person name="Beletsky A.V."/>
            <person name="Banks D."/>
            <person name="Pimenov N.V."/>
            <person name="Frank Y.A."/>
            <person name="Karnachuk O.V."/>
            <person name="Ravin N.V."/>
        </authorList>
    </citation>
    <scope>NUCLEOTIDE SEQUENCE [LARGE SCALE GENOMIC DNA]</scope>
    <source>
        <strain evidence="2">BY5</strain>
    </source>
</reference>
<dbReference type="InterPro" id="IPR036388">
    <property type="entry name" value="WH-like_DNA-bd_sf"/>
</dbReference>
<accession>A0A367ZP37</accession>
<feature type="domain" description="RNA polymerase sigma factor 70 region 4 type 2" evidence="1">
    <location>
        <begin position="1"/>
        <end position="34"/>
    </location>
</feature>
<dbReference type="InterPro" id="IPR013324">
    <property type="entry name" value="RNA_pol_sigma_r3/r4-like"/>
</dbReference>
<sequence>MKYFWELTHQEIADLMQIPVGTVKTGLFQARLRLRHWLVPEENSDSRAKD</sequence>
<dbReference type="SUPFAM" id="SSF88659">
    <property type="entry name" value="Sigma3 and sigma4 domains of RNA polymerase sigma factors"/>
    <property type="match status" value="1"/>
</dbReference>
<dbReference type="GO" id="GO:0003677">
    <property type="term" value="F:DNA binding"/>
    <property type="evidence" value="ECO:0007669"/>
    <property type="project" value="InterPro"/>
</dbReference>
<dbReference type="AlphaFoldDB" id="A0A367ZP37"/>
<gene>
    <name evidence="2" type="ORF">OZSIB_4099</name>
</gene>
<comment type="caution">
    <text evidence="2">The sequence shown here is derived from an EMBL/GenBank/DDBJ whole genome shotgun (WGS) entry which is preliminary data.</text>
</comment>
<dbReference type="GO" id="GO:0006352">
    <property type="term" value="P:DNA-templated transcription initiation"/>
    <property type="evidence" value="ECO:0007669"/>
    <property type="project" value="InterPro"/>
</dbReference>
<protein>
    <recommendedName>
        <fullName evidence="1">RNA polymerase sigma factor 70 region 4 type 2 domain-containing protein</fullName>
    </recommendedName>
</protein>
<proteinExistence type="predicted"/>
<dbReference type="Proteomes" id="UP000252355">
    <property type="component" value="Unassembled WGS sequence"/>
</dbReference>
<dbReference type="GO" id="GO:0016987">
    <property type="term" value="F:sigma factor activity"/>
    <property type="evidence" value="ECO:0007669"/>
    <property type="project" value="InterPro"/>
</dbReference>
<organism evidence="2 3">
    <name type="scientific">Candidatus Ozemobacter sibiricus</name>
    <dbReference type="NCBI Taxonomy" id="2268124"/>
    <lineage>
        <taxon>Bacteria</taxon>
        <taxon>Candidatus Ozemobacteria</taxon>
        <taxon>Candidatus Ozemobacterales</taxon>
        <taxon>Candidatus Ozemobacteraceae</taxon>
        <taxon>Candidatus Ozemobacter</taxon>
    </lineage>
</organism>